<evidence type="ECO:0000256" key="2">
    <source>
        <dbReference type="ARBA" id="ARBA00004613"/>
    </source>
</evidence>
<comment type="subcellular location">
    <subcellularLocation>
        <location evidence="2">Secreted</location>
    </subcellularLocation>
</comment>
<evidence type="ECO:0000313" key="10">
    <source>
        <dbReference type="Proteomes" id="UP000069272"/>
    </source>
</evidence>
<dbReference type="PRINTS" id="PR01366">
    <property type="entry name" value="ROYALJELLY"/>
</dbReference>
<dbReference type="VEuPathDB" id="VectorBase:AALB20_035842"/>
<keyword evidence="5" id="KW-0964">Secreted</keyword>
<dbReference type="PANTHER" id="PTHR10009">
    <property type="entry name" value="PROTEIN YELLOW-RELATED"/>
    <property type="match status" value="1"/>
</dbReference>
<dbReference type="STRING" id="7167.A0A182FIF9"/>
<comment type="similarity">
    <text evidence="3">Belongs to the major royal jelly protein family.</text>
</comment>
<evidence type="ECO:0000256" key="6">
    <source>
        <dbReference type="ARBA" id="ARBA00022729"/>
    </source>
</evidence>
<reference evidence="9" key="2">
    <citation type="submission" date="2022-08" db="UniProtKB">
        <authorList>
            <consortium name="EnsemblMetazoa"/>
        </authorList>
    </citation>
    <scope>IDENTIFICATION</scope>
    <source>
        <strain evidence="9">STECLA/ALBI9_A</strain>
    </source>
</reference>
<evidence type="ECO:0000256" key="7">
    <source>
        <dbReference type="ARBA" id="ARBA00023180"/>
    </source>
</evidence>
<dbReference type="GO" id="GO:0005576">
    <property type="term" value="C:extracellular region"/>
    <property type="evidence" value="ECO:0007669"/>
    <property type="project" value="UniProtKB-SubCell"/>
</dbReference>
<accession>A0A182FIF9</accession>
<dbReference type="EnsemblMetazoa" id="AALB006304-RA">
    <property type="protein sequence ID" value="AALB006304-PA"/>
    <property type="gene ID" value="AALB006304"/>
</dbReference>
<evidence type="ECO:0000256" key="1">
    <source>
        <dbReference type="ARBA" id="ARBA00002855"/>
    </source>
</evidence>
<organism evidence="9 10">
    <name type="scientific">Anopheles albimanus</name>
    <name type="common">New world malaria mosquito</name>
    <dbReference type="NCBI Taxonomy" id="7167"/>
    <lineage>
        <taxon>Eukaryota</taxon>
        <taxon>Metazoa</taxon>
        <taxon>Ecdysozoa</taxon>
        <taxon>Arthropoda</taxon>
        <taxon>Hexapoda</taxon>
        <taxon>Insecta</taxon>
        <taxon>Pterygota</taxon>
        <taxon>Neoptera</taxon>
        <taxon>Endopterygota</taxon>
        <taxon>Diptera</taxon>
        <taxon>Nematocera</taxon>
        <taxon>Culicoidea</taxon>
        <taxon>Culicidae</taxon>
        <taxon>Anophelinae</taxon>
        <taxon>Anopheles</taxon>
    </lineage>
</organism>
<dbReference type="VEuPathDB" id="VectorBase:AALB006304"/>
<keyword evidence="7" id="KW-0325">Glycoprotein</keyword>
<reference evidence="9 10" key="1">
    <citation type="journal article" date="2017" name="G3 (Bethesda)">
        <title>The Physical Genome Mapping of Anopheles albimanus Corrected Scaffold Misassemblies and Identified Interarm Rearrangements in Genus Anopheles.</title>
        <authorList>
            <person name="Artemov G.N."/>
            <person name="Peery A.N."/>
            <person name="Jiang X."/>
            <person name="Tu Z."/>
            <person name="Stegniy V.N."/>
            <person name="Sharakhova M.V."/>
            <person name="Sharakhov I.V."/>
        </authorList>
    </citation>
    <scope>NUCLEOTIDE SEQUENCE [LARGE SCALE GENOMIC DNA]</scope>
    <source>
        <strain evidence="9 10">ALBI9_A</strain>
    </source>
</reference>
<dbReference type="FunFam" id="2.120.10.30:FF:000046">
    <property type="entry name" value="Blast:Protein yellow"/>
    <property type="match status" value="1"/>
</dbReference>
<dbReference type="AlphaFoldDB" id="A0A182FIF9"/>
<dbReference type="Proteomes" id="UP000069272">
    <property type="component" value="Chromosome X"/>
</dbReference>
<keyword evidence="10" id="KW-1185">Reference proteome</keyword>
<dbReference type="Gene3D" id="2.120.10.30">
    <property type="entry name" value="TolB, C-terminal domain"/>
    <property type="match status" value="1"/>
</dbReference>
<dbReference type="PANTHER" id="PTHR10009:SF14">
    <property type="entry name" value="PROTEIN YELLOW"/>
    <property type="match status" value="1"/>
</dbReference>
<evidence type="ECO:0000256" key="8">
    <source>
        <dbReference type="SAM" id="MobiDB-lite"/>
    </source>
</evidence>
<evidence type="ECO:0000256" key="5">
    <source>
        <dbReference type="ARBA" id="ARBA00022525"/>
    </source>
</evidence>
<protein>
    <recommendedName>
        <fullName evidence="4">Protein yellow</fullName>
    </recommendedName>
</protein>
<dbReference type="InterPro" id="IPR011042">
    <property type="entry name" value="6-blade_b-propeller_TolB-like"/>
</dbReference>
<comment type="function">
    <text evidence="1">Controls the pigmentation pattern of the adult cuticle and larval mouth parts.</text>
</comment>
<sequence>SQLARPQDQTSASSPRILRPTTPDRPCACVWPSVRVCACPCCVVKKRKDFAERPGAYVRACVTCPGRSSSFAEKERMNRYGAVALVALALLCTGASGTQKLQERYSWQQLDFVFPNQRLKQQALASGDYVPTNGLPVGIERWQNKLFVSVPRWKDGIPSTLNYIDMNQTPSGSPALIPYPDWSSNVAGDCANGLSTVYRLKADKCGRLWALDTGTVGIGNTTQQLCPYALNIWDLKTNRRIRRYELRPEDTNPNTFIANIAIDMGRSCDDTFAYMSDELGYGLIVYSFEQNRSWRFAHSFFFPDPLRGDFNVAGLNFQWGEEGIFGMSLTPLQPDGYRTLYFSPLASHREFTVSTRVLRDEEKVEESFHEFQYLKERGPNSHTTSRVMSDTGLQLFNLIDQNAVGCWHSSLPYSPEYHGIVDRDDVELVFPADVKIDDEEQVWVISDRMPVFLIAELDYSDVNFRIFSAPLSTLVAGTVCDVQGASAAFGGPIQPKFGVEGLSTYAGESTLLPTTSSTAYGTFTPSLPYTPTAAPTTVHKYTPVSSVAYDTPTSHMYSTQSYPTTAKAYAYNKYHGVEFHAHGGPGQGGGYSGAGHDHASHHQHHEQHGDGGYGGGHRYWSGGHKKHDAWKQFFY</sequence>
<evidence type="ECO:0000313" key="9">
    <source>
        <dbReference type="EnsemblMetazoa" id="AALB006304-PA"/>
    </source>
</evidence>
<keyword evidence="6" id="KW-0732">Signal</keyword>
<proteinExistence type="inferred from homology"/>
<evidence type="ECO:0000256" key="4">
    <source>
        <dbReference type="ARBA" id="ARBA00014360"/>
    </source>
</evidence>
<dbReference type="Pfam" id="PF03022">
    <property type="entry name" value="MRJP"/>
    <property type="match status" value="1"/>
</dbReference>
<name>A0A182FIF9_ANOAL</name>
<feature type="region of interest" description="Disordered" evidence="8">
    <location>
        <begin position="582"/>
        <end position="617"/>
    </location>
</feature>
<dbReference type="InterPro" id="IPR017996">
    <property type="entry name" value="MRJP/yellow-related"/>
</dbReference>
<feature type="compositionally biased region" description="Gly residues" evidence="8">
    <location>
        <begin position="583"/>
        <end position="593"/>
    </location>
</feature>
<evidence type="ECO:0000256" key="3">
    <source>
        <dbReference type="ARBA" id="ARBA00009127"/>
    </source>
</evidence>